<accession>A0A915DLT5</accession>
<proteinExistence type="predicted"/>
<evidence type="ECO:0000313" key="3">
    <source>
        <dbReference type="WBParaSite" id="jg21345"/>
    </source>
</evidence>
<feature type="compositionally biased region" description="Polar residues" evidence="1">
    <location>
        <begin position="71"/>
        <end position="82"/>
    </location>
</feature>
<name>A0A915DLT5_9BILA</name>
<evidence type="ECO:0000313" key="2">
    <source>
        <dbReference type="Proteomes" id="UP000887574"/>
    </source>
</evidence>
<dbReference type="AlphaFoldDB" id="A0A915DLT5"/>
<reference evidence="3" key="1">
    <citation type="submission" date="2022-11" db="UniProtKB">
        <authorList>
            <consortium name="WormBaseParasite"/>
        </authorList>
    </citation>
    <scope>IDENTIFICATION</scope>
</reference>
<evidence type="ECO:0000256" key="1">
    <source>
        <dbReference type="SAM" id="MobiDB-lite"/>
    </source>
</evidence>
<keyword evidence="2" id="KW-1185">Reference proteome</keyword>
<sequence length="414" mass="46521">MVSDEDNLSYSSALNSSSFHLNGNSLAIEIAANGVEETTSLSVPPTQNPSICESEVPSNGVSSLKGPLNRRSLSLTPPTCSTPARLLNGHNNHLSGRVLSPISSASSMPEPEEEDETLYQVLQDDCSQRPSVDRDDSEMLDLSFRDDYSYCSNTTEMFDRTFMRRKESLNNNSNHITSSSKVPPEVVVNGQKCGSRSFELQRQVSPLKERQMVRGMSVEMPVIVLQHVLNSMSFDELSELRRVHPHWDELCGQMLNSGYYQLIHMADRLLTDCQRRMHKEKHLVHCGQIMTKIQVHVLNPVDVLRAAMDEGVLCFPYGRLLDKAFDLLGRVERVIQEWTTLIQFSTGNVWLNYPEGHKFTIASSWSRKLRRGWLKCANYRLFTVSNDSTVSCGGECEQIGKGKFDLSAFMSASS</sequence>
<dbReference type="Proteomes" id="UP000887574">
    <property type="component" value="Unplaced"/>
</dbReference>
<protein>
    <submittedName>
        <fullName evidence="3">F-box domain-containing protein</fullName>
    </submittedName>
</protein>
<feature type="region of interest" description="Disordered" evidence="1">
    <location>
        <begin position="39"/>
        <end position="117"/>
    </location>
</feature>
<feature type="compositionally biased region" description="Polar residues" evidence="1">
    <location>
        <begin position="39"/>
        <end position="62"/>
    </location>
</feature>
<dbReference type="WBParaSite" id="jg21345">
    <property type="protein sequence ID" value="jg21345"/>
    <property type="gene ID" value="jg21345"/>
</dbReference>
<organism evidence="2 3">
    <name type="scientific">Ditylenchus dipsaci</name>
    <dbReference type="NCBI Taxonomy" id="166011"/>
    <lineage>
        <taxon>Eukaryota</taxon>
        <taxon>Metazoa</taxon>
        <taxon>Ecdysozoa</taxon>
        <taxon>Nematoda</taxon>
        <taxon>Chromadorea</taxon>
        <taxon>Rhabditida</taxon>
        <taxon>Tylenchina</taxon>
        <taxon>Tylenchomorpha</taxon>
        <taxon>Sphaerularioidea</taxon>
        <taxon>Anguinidae</taxon>
        <taxon>Anguininae</taxon>
        <taxon>Ditylenchus</taxon>
    </lineage>
</organism>
<feature type="compositionally biased region" description="Low complexity" evidence="1">
    <location>
        <begin position="100"/>
        <end position="109"/>
    </location>
</feature>